<dbReference type="RefSeq" id="WP_283370994.1">
    <property type="nucleotide sequence ID" value="NZ_JASHID010000014.1"/>
</dbReference>
<evidence type="ECO:0000256" key="1">
    <source>
        <dbReference type="SAM" id="Phobius"/>
    </source>
</evidence>
<dbReference type="EMBL" id="JASHID010000014">
    <property type="protein sequence ID" value="MDI9866102.1"/>
    <property type="molecule type" value="Genomic_DNA"/>
</dbReference>
<name>A0ABT6YR91_9BACT</name>
<gene>
    <name evidence="2" type="ORF">QM480_17300</name>
</gene>
<evidence type="ECO:0000313" key="3">
    <source>
        <dbReference type="Proteomes" id="UP001236569"/>
    </source>
</evidence>
<sequence length="319" mass="37433">MLQKFWLKLALIITIPLMSLSLMAYMVDSGLRKSNHTALAEWNALFNAKINADLLILGSSRAAFHISPYILDTTLRLNSYNLGMSAWRFDMQWTRFKLYLEHNKAPKYIVHNVDLYGFAKRKNLVDYQQFLPYLNEPLLMNNLTGIKGEFNNFQKYMPMYKYANDWDLAWEGFKCYAGVPNVAHTNKYKGYQGNDIPWDNQFEKFKKKYPKGINYAIEKDVKVSFEEYLQFCQKKGIKVILVYAPEYFEVQPFYKNKNSFNILCQNAVNKYGCTFLDYTNDSLCFEKKWFYNSQHLNKKGAEVFSAKLAKDLKKLGVGR</sequence>
<keyword evidence="1" id="KW-0812">Transmembrane</keyword>
<dbReference type="SUPFAM" id="SSF52266">
    <property type="entry name" value="SGNH hydrolase"/>
    <property type="match status" value="1"/>
</dbReference>
<keyword evidence="1" id="KW-1133">Transmembrane helix</keyword>
<proteinExistence type="predicted"/>
<dbReference type="Gene3D" id="3.40.50.1110">
    <property type="entry name" value="SGNH hydrolase"/>
    <property type="match status" value="1"/>
</dbReference>
<dbReference type="InterPro" id="IPR036514">
    <property type="entry name" value="SGNH_hydro_sf"/>
</dbReference>
<keyword evidence="3" id="KW-1185">Reference proteome</keyword>
<evidence type="ECO:0000313" key="2">
    <source>
        <dbReference type="EMBL" id="MDI9866102.1"/>
    </source>
</evidence>
<comment type="caution">
    <text evidence="2">The sequence shown here is derived from an EMBL/GenBank/DDBJ whole genome shotgun (WGS) entry which is preliminary data.</text>
</comment>
<accession>A0ABT6YR91</accession>
<reference evidence="2 3" key="1">
    <citation type="submission" date="2023-05" db="EMBL/GenBank/DDBJ databases">
        <title>Novel species of genus Flectobacillus isolated from stream in China.</title>
        <authorList>
            <person name="Lu H."/>
        </authorList>
    </citation>
    <scope>NUCLEOTIDE SEQUENCE [LARGE SCALE GENOMIC DNA]</scope>
    <source>
        <strain evidence="2 3">DC10W</strain>
    </source>
</reference>
<feature type="transmembrane region" description="Helical" evidence="1">
    <location>
        <begin position="6"/>
        <end position="27"/>
    </location>
</feature>
<protein>
    <recommendedName>
        <fullName evidence="4">D-alanyl-lipoteichoic acid biosynthesis protein DltD</fullName>
    </recommendedName>
</protein>
<keyword evidence="1" id="KW-0472">Membrane</keyword>
<organism evidence="2 3">
    <name type="scientific">Flectobacillus longus</name>
    <dbReference type="NCBI Taxonomy" id="2984207"/>
    <lineage>
        <taxon>Bacteria</taxon>
        <taxon>Pseudomonadati</taxon>
        <taxon>Bacteroidota</taxon>
        <taxon>Cytophagia</taxon>
        <taxon>Cytophagales</taxon>
        <taxon>Flectobacillaceae</taxon>
        <taxon>Flectobacillus</taxon>
    </lineage>
</organism>
<dbReference type="Proteomes" id="UP001236569">
    <property type="component" value="Unassembled WGS sequence"/>
</dbReference>
<evidence type="ECO:0008006" key="4">
    <source>
        <dbReference type="Google" id="ProtNLM"/>
    </source>
</evidence>